<dbReference type="Proteomes" id="UP000463700">
    <property type="component" value="Unassembled WGS sequence"/>
</dbReference>
<organism evidence="2 3">
    <name type="scientific">Paraburkholderia madseniana</name>
    <dbReference type="NCBI Taxonomy" id="2599607"/>
    <lineage>
        <taxon>Bacteria</taxon>
        <taxon>Pseudomonadati</taxon>
        <taxon>Pseudomonadota</taxon>
        <taxon>Betaproteobacteria</taxon>
        <taxon>Burkholderiales</taxon>
        <taxon>Burkholderiaceae</taxon>
        <taxon>Paraburkholderia</taxon>
    </lineage>
</organism>
<dbReference type="EMBL" id="VOSW01000036">
    <property type="protein sequence ID" value="KAE8758187.1"/>
    <property type="molecule type" value="Genomic_DNA"/>
</dbReference>
<keyword evidence="1" id="KW-0732">Signal</keyword>
<dbReference type="OrthoDB" id="6751304at2"/>
<feature type="signal peptide" evidence="1">
    <location>
        <begin position="1"/>
        <end position="32"/>
    </location>
</feature>
<reference evidence="2 3" key="1">
    <citation type="journal article" date="2020" name="Int. J. Syst. Evol. Microbiol.">
        <title>Paraburkholderia madseniana sp. nov., a phenolic acid-degrading bacterium isolated from acidic forest soil.</title>
        <authorList>
            <person name="Wilhelm R.C."/>
            <person name="Murphy S.J.L."/>
            <person name="Feriancek N.M."/>
            <person name="Karasz D.C."/>
            <person name="DeRito C.M."/>
            <person name="Newman J.D."/>
            <person name="Buckley D.H."/>
        </authorList>
    </citation>
    <scope>NUCLEOTIDE SEQUENCE [LARGE SCALE GENOMIC DNA]</scope>
    <source>
        <strain evidence="2 3">RP11</strain>
    </source>
</reference>
<proteinExistence type="predicted"/>
<evidence type="ECO:0000256" key="1">
    <source>
        <dbReference type="SAM" id="SignalP"/>
    </source>
</evidence>
<accession>A0A6N6WBZ8</accession>
<protein>
    <submittedName>
        <fullName evidence="2">DUF1329 domain-containing protein</fullName>
    </submittedName>
</protein>
<dbReference type="AlphaFoldDB" id="A0A6N6WBZ8"/>
<evidence type="ECO:0000313" key="3">
    <source>
        <dbReference type="Proteomes" id="UP000463700"/>
    </source>
</evidence>
<dbReference type="CDD" id="cd16329">
    <property type="entry name" value="LolA_like"/>
    <property type="match status" value="1"/>
</dbReference>
<dbReference type="InterPro" id="IPR010752">
    <property type="entry name" value="DUF1329"/>
</dbReference>
<name>A0A6N6WBZ8_9BURK</name>
<gene>
    <name evidence="2" type="ORF">FSO04_19890</name>
</gene>
<feature type="chain" id="PRO_5026678755" evidence="1">
    <location>
        <begin position="33"/>
        <end position="425"/>
    </location>
</feature>
<dbReference type="Gene3D" id="2.50.20.10">
    <property type="entry name" value="Lipoprotein localisation LolA/LolB/LppX"/>
    <property type="match status" value="1"/>
</dbReference>
<evidence type="ECO:0000313" key="2">
    <source>
        <dbReference type="EMBL" id="KAE8758187.1"/>
    </source>
</evidence>
<comment type="caution">
    <text evidence="2">The sequence shown here is derived from an EMBL/GenBank/DDBJ whole genome shotgun (WGS) entry which is preliminary data.</text>
</comment>
<dbReference type="Pfam" id="PF07044">
    <property type="entry name" value="DUF1329"/>
    <property type="match status" value="1"/>
</dbReference>
<sequence length="425" mass="48014">MIMQTQFKPGVAYRLKTLVAACLIATSASALAAELSDGTVISKANLDQIKNDTFMGHTIGSLLTEKVEWQIRNTGLKMKLGKSKEPEFDPKYVESTKKYSDQVKFDPKTREVTGWVAGLPFPDISESDPDAGEKVMWNFYYGSPYPRDIKKDVYFVTVNSSGYEATQHYIFDRLINKGRLGEGKTVLGDPDVLTKTMLVAVEPQDIKGTGTFTVRYDVSASKLEDQFAYIKSARRIRRLTGNAWMDPVGGLDFLNDDIYAYNARPSQYKQNKLIGKRWILAAVDYKVTRNAAKAGTLEEWPIIDSSGPAPYWYQKMNYAPREVWVVEGTPPPEHPYSKKIMYVDTKIPAVYMAETYDKKGDFWRYIEYGYDQLTGQTTGIKYMTPAGGEFIDFKAKHETQFIAPGVVDYGAKWGQYTPEALEALQ</sequence>